<dbReference type="AlphaFoldDB" id="A0A7C8NLF1"/>
<evidence type="ECO:0000313" key="5">
    <source>
        <dbReference type="EMBL" id="KAF3137530.1"/>
    </source>
</evidence>
<dbReference type="Gene3D" id="3.40.30.10">
    <property type="entry name" value="Glutaredoxin"/>
    <property type="match status" value="1"/>
</dbReference>
<dbReference type="InterPro" id="IPR024253">
    <property type="entry name" value="Phosducin_thioredoxin-like_dom"/>
</dbReference>
<dbReference type="Proteomes" id="UP000480548">
    <property type="component" value="Unassembled WGS sequence"/>
</dbReference>
<gene>
    <name evidence="4" type="ORF">TWF102_007187</name>
    <name evidence="5" type="ORF">TWF703_004955</name>
</gene>
<dbReference type="InterPro" id="IPR036249">
    <property type="entry name" value="Thioredoxin-like_sf"/>
</dbReference>
<dbReference type="PANTHER" id="PTHR45809">
    <property type="entry name" value="VIRAL IAP-ASSOCIATED FACTOR HOMOLOG"/>
    <property type="match status" value="1"/>
</dbReference>
<name>A0A7C8NLF1_ORBOL</name>
<accession>A0A7C8NLF1</accession>
<evidence type="ECO:0000259" key="3">
    <source>
        <dbReference type="Pfam" id="PF02114"/>
    </source>
</evidence>
<feature type="domain" description="Phosducin" evidence="3">
    <location>
        <begin position="114"/>
        <end position="257"/>
    </location>
</feature>
<evidence type="ECO:0000313" key="7">
    <source>
        <dbReference type="Proteomes" id="UP000480548"/>
    </source>
</evidence>
<dbReference type="Pfam" id="PF02114">
    <property type="entry name" value="Phosducin"/>
    <property type="match status" value="1"/>
</dbReference>
<feature type="compositionally biased region" description="Basic and acidic residues" evidence="2">
    <location>
        <begin position="266"/>
        <end position="276"/>
    </location>
</feature>
<dbReference type="Proteomes" id="UP000475325">
    <property type="component" value="Unassembled WGS sequence"/>
</dbReference>
<dbReference type="SUPFAM" id="SSF52833">
    <property type="entry name" value="Thioredoxin-like"/>
    <property type="match status" value="1"/>
</dbReference>
<dbReference type="InterPro" id="IPR051498">
    <property type="entry name" value="Phosducin-like_chap/apop_reg"/>
</dbReference>
<comment type="caution">
    <text evidence="5">The sequence shown here is derived from an EMBL/GenBank/DDBJ whole genome shotgun (WGS) entry which is preliminary data.</text>
</comment>
<feature type="region of interest" description="Disordered" evidence="2">
    <location>
        <begin position="266"/>
        <end position="294"/>
    </location>
</feature>
<dbReference type="EMBL" id="WIQW01000040">
    <property type="protein sequence ID" value="KAF3095467.1"/>
    <property type="molecule type" value="Genomic_DNA"/>
</dbReference>
<dbReference type="GO" id="GO:0005737">
    <property type="term" value="C:cytoplasm"/>
    <property type="evidence" value="ECO:0007669"/>
    <property type="project" value="TreeGrafter"/>
</dbReference>
<sequence>MASTVERAPPTFNPPFAHVRDSESVSHYIFIFIINFVSNETLVVILVKMDMPVNVPIDNPNADTEWNDILRKHGIIPERPPSPTAKIQEALIEASRLAHENRLEGKDLDELDELEDDEDEAFLEIYRQKRLQELSTLGKNSPHGNVYPLQKPDYAKDVTESSNQYFVFVHLSSASYANTESKLLSEIWREAARKFPDVKFCEMRADMAIEGYPERNCPTILVYKDTDIKKQVVTLKSLGGVKCGMTDIEKLLVDVGAIKLGDFRLQRKEEPEERQKSIKSSAIRKADDDDDDWD</sequence>
<evidence type="ECO:0000313" key="6">
    <source>
        <dbReference type="Proteomes" id="UP000475325"/>
    </source>
</evidence>
<reference evidence="6 7" key="1">
    <citation type="submission" date="2019-06" db="EMBL/GenBank/DDBJ databases">
        <authorList>
            <person name="Palmer J.M."/>
        </authorList>
    </citation>
    <scope>NUCLEOTIDE SEQUENCE [LARGE SCALE GENOMIC DNA]</scope>
    <source>
        <strain evidence="4 6">TWF102</strain>
        <strain evidence="5 7">TWF703</strain>
    </source>
</reference>
<evidence type="ECO:0000256" key="1">
    <source>
        <dbReference type="ARBA" id="ARBA00009686"/>
    </source>
</evidence>
<organism evidence="5 7">
    <name type="scientific">Orbilia oligospora</name>
    <name type="common">Nematode-trapping fungus</name>
    <name type="synonym">Arthrobotrys oligospora</name>
    <dbReference type="NCBI Taxonomy" id="2813651"/>
    <lineage>
        <taxon>Eukaryota</taxon>
        <taxon>Fungi</taxon>
        <taxon>Dikarya</taxon>
        <taxon>Ascomycota</taxon>
        <taxon>Pezizomycotina</taxon>
        <taxon>Orbiliomycetes</taxon>
        <taxon>Orbiliales</taxon>
        <taxon>Orbiliaceae</taxon>
        <taxon>Orbilia</taxon>
    </lineage>
</organism>
<evidence type="ECO:0000256" key="2">
    <source>
        <dbReference type="SAM" id="MobiDB-lite"/>
    </source>
</evidence>
<proteinExistence type="inferred from homology"/>
<comment type="similarity">
    <text evidence="1">Belongs to the phosducin family.</text>
</comment>
<evidence type="ECO:0000313" key="4">
    <source>
        <dbReference type="EMBL" id="KAF3095467.1"/>
    </source>
</evidence>
<dbReference type="CDD" id="cd02988">
    <property type="entry name" value="Phd_like_VIAF"/>
    <property type="match status" value="1"/>
</dbReference>
<dbReference type="GO" id="GO:0006457">
    <property type="term" value="P:protein folding"/>
    <property type="evidence" value="ECO:0007669"/>
    <property type="project" value="TreeGrafter"/>
</dbReference>
<dbReference type="PANTHER" id="PTHR45809:SF3">
    <property type="entry name" value="VIRAL IAP-ASSOCIATED FACTOR HOMOLOG"/>
    <property type="match status" value="1"/>
</dbReference>
<dbReference type="EMBL" id="WIQZ01000025">
    <property type="protein sequence ID" value="KAF3137530.1"/>
    <property type="molecule type" value="Genomic_DNA"/>
</dbReference>
<protein>
    <recommendedName>
        <fullName evidence="3">Phosducin domain-containing protein</fullName>
    </recommendedName>
</protein>